<keyword evidence="3" id="KW-0732">Signal</keyword>
<feature type="compositionally biased region" description="Basic and acidic residues" evidence="2">
    <location>
        <begin position="1134"/>
        <end position="1148"/>
    </location>
</feature>
<keyword evidence="5" id="KW-1185">Reference proteome</keyword>
<feature type="compositionally biased region" description="Polar residues" evidence="2">
    <location>
        <begin position="1072"/>
        <end position="1081"/>
    </location>
</feature>
<evidence type="ECO:0000313" key="5">
    <source>
        <dbReference type="Proteomes" id="UP001431783"/>
    </source>
</evidence>
<comment type="caution">
    <text evidence="4">The sequence shown here is derived from an EMBL/GenBank/DDBJ whole genome shotgun (WGS) entry which is preliminary data.</text>
</comment>
<feature type="compositionally biased region" description="Polar residues" evidence="2">
    <location>
        <begin position="194"/>
        <end position="205"/>
    </location>
</feature>
<evidence type="ECO:0000256" key="1">
    <source>
        <dbReference type="SAM" id="Coils"/>
    </source>
</evidence>
<feature type="compositionally biased region" description="Basic and acidic residues" evidence="2">
    <location>
        <begin position="1341"/>
        <end position="1367"/>
    </location>
</feature>
<name>A0AAW1TMN7_9CUCU</name>
<feature type="region of interest" description="Disordered" evidence="2">
    <location>
        <begin position="1204"/>
        <end position="1235"/>
    </location>
</feature>
<feature type="compositionally biased region" description="Polar residues" evidence="2">
    <location>
        <begin position="1369"/>
        <end position="1384"/>
    </location>
</feature>
<feature type="compositionally biased region" description="Polar residues" evidence="2">
    <location>
        <begin position="1750"/>
        <end position="1759"/>
    </location>
</feature>
<dbReference type="Proteomes" id="UP001431783">
    <property type="component" value="Unassembled WGS sequence"/>
</dbReference>
<feature type="coiled-coil region" evidence="1">
    <location>
        <begin position="1778"/>
        <end position="1805"/>
    </location>
</feature>
<sequence length="1862" mass="212207">MNYRVTLSIFLLFVHVHSAIIGGRSRREDEEKLQDEEPIQRERHKNVDAVKRFFSSAREKRDLCEAKHLSRIPNKNDLSTVTSTDKRKRCTRIFLQPSTAKYNYRVGSSRRFNIHANCQQCRRSQHCALDDNCFACAQYCKKNDQESFKRKAIQLEDDTLSLKKLEDPTFTPRLSDNSLQEAASRVRDGEIESILNQGDDTNTAQKRTDDQSNEQESNPDQVKLDVTVGSNNQLKIDEDCDQCRLSNHCEVDDICLPCIPLCKPRSSARIPSSEDELIPSQPNDDLLPVASPTDRTPIPRFSENSLKEADLLEEPTDENKSIEGQAIDDTSFPISRKQTEDERDADVLSDEMKNIVKMGAVNQLDIHGNCEECRHSQHCTLSDTCLQCAQYCKSHNPTSTRTMSTPEEENNIQLAHFEDRPLISRADESSLDELGDLQEIEDTNMPISRKHSEDERNAEELDAAVKNTARMGTVNQFEVHGNCEQCRHSQHCTVSDACLECAQYCKPTSPTSTRSMASPEEEIVNNPKNNILPEIEDNLAMSRKHTENQRNANEFHAGINNIVRMSIVNQLEIHENCEQCRHSQHCAVSDTCLQCAQYCKPNTPTSTRSMTSPEEEGLRNQPLISRAGENSFDESIDGQDGKEMFLKEARLTDEHTDESIDDTNTPISPQRFVDQIGSKRFNLDTRVRMENTDHHELYENCGECRNFHQCEDTDKCLQCLEYCKDYLEEVGIARDPENDNLPVENLTDRTLVSSVREDPFTGNGLTNDKHMSISRENNENELEAEDFDPHLVQKTNEEFITNQEHGGKKTEVENLGEEKDGSRYYLLGMINSGLFLSILSRLAGIKDHFDIRKNNFERAIIFVKSRNPIQVKPHLMERIGDSTFLKFLENEMNMIEKKQKKSQLTTRQINNIIQTAYQKAEEKYRGKGVVDKENVHERHNEDTLGCSHEQELPFYSPPSDLYRTKSIPWEENDRQIEITKPGEPGNSGENIETKQAKNPQVIQDNPNVESRSNAPKPKEGVSDSIALDSLGALQRNFESMNLVSSTKDETVKNGYVKYRGSKERVRNREQLSSEQILAENTSSDEESVEENGRARTFQRKNTVQDKEQPNINQIQEFISTHRHSSHDAIGQDSYENHKDLNKPVENKKHINKNINKISNSESYPGIHMKSDHDMKEHINVRNKNHPNARSSRIDTQRQVDEYEGTLSDQNNKSNQQSKPNHNLNNKKQPNPNISQDVINKVKVSLMGGISSENNTKAENGLPAISLRHSENDKNIKPKKYYQKYKYSRMRSSKQENEGMGGIHSAPINSKISSSTFDENIIKGGLSIEELVRKIQNSAESVESKETLDQSTKKKPSKTYDTDVDKTHQKPSSTNSEVDSNSDTQNQMQVANDNTEMNGIHGNIAEQEIISTDDQLVDSFQKPKQIPLNENQSKFETTKKTIDNNFGQATTDLNGKFDQHKRFRDIVNEEKIPLKNLDIPPKPSHFQSNQKMDLTNSRSAELLTDQKLLSKLSYENPKGQSISAAPAFGEKRKIEIDITNYSPSESHGRDNINSPLDLEPLARMNELETSKLDEDPEEIIGEALTESDNEVIDEKINKLITSQEREFLHNFGKIVPAAEKLHLGKNSEVYFNGNGIKLPLKVSQSGDGVLTLSVDIEKLCECKNATCSHKKQFLKQLDNNMGEIFHGSQIPVNLHTSKNMKNKRSSDPEDLFQQIIYQSGISKKYKRSVDESSNANILENQPADIKEKENNTVSDQNPNYKDQELKNNEGETFQKFEDLEKFKVAEKQLEDKLEKLNAEVQKSSTYYNNMLQKSTKDLLHTKGEDHVVKQRTELVNDLLKRMKEMADRIANFNKNTTTNTPLI</sequence>
<feature type="region of interest" description="Disordered" evidence="2">
    <location>
        <begin position="1726"/>
        <end position="1767"/>
    </location>
</feature>
<feature type="signal peptide" evidence="3">
    <location>
        <begin position="1"/>
        <end position="18"/>
    </location>
</feature>
<feature type="compositionally biased region" description="Low complexity" evidence="2">
    <location>
        <begin position="1152"/>
        <end position="1162"/>
    </location>
</feature>
<feature type="region of interest" description="Disordered" evidence="2">
    <location>
        <begin position="1337"/>
        <end position="1384"/>
    </location>
</feature>
<feature type="region of interest" description="Disordered" evidence="2">
    <location>
        <begin position="171"/>
        <end position="221"/>
    </location>
</feature>
<organism evidence="4 5">
    <name type="scientific">Henosepilachna vigintioctopunctata</name>
    <dbReference type="NCBI Taxonomy" id="420089"/>
    <lineage>
        <taxon>Eukaryota</taxon>
        <taxon>Metazoa</taxon>
        <taxon>Ecdysozoa</taxon>
        <taxon>Arthropoda</taxon>
        <taxon>Hexapoda</taxon>
        <taxon>Insecta</taxon>
        <taxon>Pterygota</taxon>
        <taxon>Neoptera</taxon>
        <taxon>Endopterygota</taxon>
        <taxon>Coleoptera</taxon>
        <taxon>Polyphaga</taxon>
        <taxon>Cucujiformia</taxon>
        <taxon>Coccinelloidea</taxon>
        <taxon>Coccinellidae</taxon>
        <taxon>Epilachninae</taxon>
        <taxon>Epilachnini</taxon>
        <taxon>Henosepilachna</taxon>
    </lineage>
</organism>
<protein>
    <submittedName>
        <fullName evidence="4">Uncharacterized protein</fullName>
    </submittedName>
</protein>
<feature type="region of interest" description="Disordered" evidence="2">
    <location>
        <begin position="266"/>
        <end position="345"/>
    </location>
</feature>
<feature type="compositionally biased region" description="Polar residues" evidence="2">
    <location>
        <begin position="996"/>
        <end position="1013"/>
    </location>
</feature>
<feature type="compositionally biased region" description="Polar residues" evidence="2">
    <location>
        <begin position="1219"/>
        <end position="1235"/>
    </location>
</feature>
<feature type="chain" id="PRO_5044002245" evidence="3">
    <location>
        <begin position="19"/>
        <end position="1862"/>
    </location>
</feature>
<reference evidence="4 5" key="1">
    <citation type="submission" date="2023-03" db="EMBL/GenBank/DDBJ databases">
        <title>Genome insight into feeding habits of ladybird beetles.</title>
        <authorList>
            <person name="Li H.-S."/>
            <person name="Huang Y.-H."/>
            <person name="Pang H."/>
        </authorList>
    </citation>
    <scope>NUCLEOTIDE SEQUENCE [LARGE SCALE GENOMIC DNA]</scope>
    <source>
        <strain evidence="4">SYSU_2023b</strain>
        <tissue evidence="4">Whole body</tissue>
    </source>
</reference>
<feature type="compositionally biased region" description="Polar residues" evidence="2">
    <location>
        <begin position="172"/>
        <end position="181"/>
    </location>
</feature>
<feature type="compositionally biased region" description="Low complexity" evidence="2">
    <location>
        <begin position="1209"/>
        <end position="1218"/>
    </location>
</feature>
<evidence type="ECO:0000313" key="4">
    <source>
        <dbReference type="EMBL" id="KAK9869613.1"/>
    </source>
</evidence>
<evidence type="ECO:0000256" key="2">
    <source>
        <dbReference type="SAM" id="MobiDB-lite"/>
    </source>
</evidence>
<dbReference type="EMBL" id="JARQZJ010000001">
    <property type="protein sequence ID" value="KAK9869613.1"/>
    <property type="molecule type" value="Genomic_DNA"/>
</dbReference>
<proteinExistence type="predicted"/>
<feature type="region of interest" description="Disordered" evidence="2">
    <location>
        <begin position="1127"/>
        <end position="1169"/>
    </location>
</feature>
<feature type="region of interest" description="Disordered" evidence="2">
    <location>
        <begin position="976"/>
        <end position="1022"/>
    </location>
</feature>
<gene>
    <name evidence="4" type="ORF">WA026_003359</name>
</gene>
<accession>A0AAW1TMN7</accession>
<keyword evidence="1" id="KW-0175">Coiled coil</keyword>
<evidence type="ECO:0000256" key="3">
    <source>
        <dbReference type="SAM" id="SignalP"/>
    </source>
</evidence>
<feature type="region of interest" description="Disordered" evidence="2">
    <location>
        <begin position="1068"/>
        <end position="1109"/>
    </location>
</feature>